<dbReference type="Pfam" id="PF00864">
    <property type="entry name" value="P2X_receptor"/>
    <property type="match status" value="1"/>
</dbReference>
<dbReference type="InterPro" id="IPR001429">
    <property type="entry name" value="P2X_purnocptor"/>
</dbReference>
<comment type="subcellular location">
    <subcellularLocation>
        <location evidence="1">Endomembrane system</location>
    </subcellularLocation>
    <subcellularLocation>
        <location evidence="10">Membrane</location>
        <topology evidence="10">Multi-pass membrane protein</topology>
    </subcellularLocation>
</comment>
<feature type="region of interest" description="Disordered" evidence="11">
    <location>
        <begin position="334"/>
        <end position="380"/>
    </location>
</feature>
<evidence type="ECO:0000256" key="8">
    <source>
        <dbReference type="ARBA" id="ARBA00023286"/>
    </source>
</evidence>
<evidence type="ECO:0000256" key="10">
    <source>
        <dbReference type="RuleBase" id="RU000681"/>
    </source>
</evidence>
<evidence type="ECO:0000256" key="4">
    <source>
        <dbReference type="ARBA" id="ARBA00022692"/>
    </source>
</evidence>
<dbReference type="PANTHER" id="PTHR10125:SF13">
    <property type="entry name" value="P2X PURINOCEPTOR 7"/>
    <property type="match status" value="1"/>
</dbReference>
<dbReference type="PANTHER" id="PTHR10125">
    <property type="entry name" value="P2X PURINOCEPTOR"/>
    <property type="match status" value="1"/>
</dbReference>
<feature type="compositionally biased region" description="Basic and acidic residues" evidence="11">
    <location>
        <begin position="355"/>
        <end position="364"/>
    </location>
</feature>
<dbReference type="InterPro" id="IPR059116">
    <property type="entry name" value="P2X_receptor"/>
</dbReference>
<evidence type="ECO:0000256" key="2">
    <source>
        <dbReference type="ARBA" id="ARBA00009848"/>
    </source>
</evidence>
<keyword evidence="13" id="KW-1185">Reference proteome</keyword>
<dbReference type="InterPro" id="IPR027309">
    <property type="entry name" value="P2X_extracellular_dom_sf"/>
</dbReference>
<comment type="similarity">
    <text evidence="2 10">Belongs to the P2X receptor family.</text>
</comment>
<comment type="function">
    <text evidence="10">Receptor for ATP that acts as a ligand-gated ion channel.</text>
</comment>
<keyword evidence="5" id="KW-1133">Transmembrane helix</keyword>
<proteinExistence type="inferred from homology"/>
<evidence type="ECO:0000256" key="6">
    <source>
        <dbReference type="ARBA" id="ARBA00023065"/>
    </source>
</evidence>
<keyword evidence="4" id="KW-0812">Transmembrane</keyword>
<keyword evidence="9 10" id="KW-0407">Ion channel</keyword>
<accession>A0ABR0YF62</accession>
<evidence type="ECO:0000256" key="7">
    <source>
        <dbReference type="ARBA" id="ARBA00023136"/>
    </source>
</evidence>
<keyword evidence="6 10" id="KW-0406">Ion transport</keyword>
<protein>
    <recommendedName>
        <fullName evidence="10">P2X purinoceptor</fullName>
    </recommendedName>
</protein>
<evidence type="ECO:0000256" key="9">
    <source>
        <dbReference type="ARBA" id="ARBA00023303"/>
    </source>
</evidence>
<evidence type="ECO:0000256" key="1">
    <source>
        <dbReference type="ARBA" id="ARBA00004308"/>
    </source>
</evidence>
<sequence length="555" mass="62651">MLFYYKEYQKHDNLVSSVTTKMKGVAVTNDDRWYRILLDAADHSALSQGKDSFFVVTNAVVPENQTQGTCSEGPESGTICSSNKNCTKGYTNPKSNGVQTGICNVSAKTCEVFAWCPTEKRSDVPKPAIFGSAENVTVFIKNNIGFINFNYTKRNILPEMNETYLQNCIFNRTTDPYCPKFRLQDIVKEAGEDFTEMAVEGGVIAIQIKWECNLDWLLHKCVPEYSFRRLDEKNSHKTLYPGLNFRFARYYKQHRMEARTLFKVYGIRFDVMVTGKAGKFNPIKLITYIGSTLSYFGLTILVVDFLLTNYIPRCGCKKEVKSYYTEKKYEAVEDQTELQNVSTRESPSSPQRPPSHSEDTEMQERQTGACSEEHETSPSWRPMTNLEEELSFISSTAQCISTPATFSPLILDRQTSQLLYRNPQLDMPVQVAATLHLPSVSYRGNAVLLLLSKRGSVVLLTGVALISWPRSFPYTYLGCFRFLVEEAHLYLPVLLPLPSAGASPLPTFAVLLFSEGACSRLSSAVACLPTEGAKFITYLGSRFQETVHHYRLLNL</sequence>
<dbReference type="Gene3D" id="1.10.287.940">
    <property type="entry name" value="atp-gated p2x4 ion channel"/>
    <property type="match status" value="1"/>
</dbReference>
<dbReference type="PRINTS" id="PR01307">
    <property type="entry name" value="P2XRECEPTOR"/>
</dbReference>
<dbReference type="PRINTS" id="PR01308">
    <property type="entry name" value="P2X1RECEPTOR"/>
</dbReference>
<keyword evidence="7" id="KW-0472">Membrane</keyword>
<organism evidence="12 13">
    <name type="scientific">Huso huso</name>
    <name type="common">Beluga</name>
    <name type="synonym">Acipenser huso</name>
    <dbReference type="NCBI Taxonomy" id="61971"/>
    <lineage>
        <taxon>Eukaryota</taxon>
        <taxon>Metazoa</taxon>
        <taxon>Chordata</taxon>
        <taxon>Craniata</taxon>
        <taxon>Vertebrata</taxon>
        <taxon>Euteleostomi</taxon>
        <taxon>Actinopterygii</taxon>
        <taxon>Chondrostei</taxon>
        <taxon>Acipenseriformes</taxon>
        <taxon>Acipenseridae</taxon>
        <taxon>Huso</taxon>
    </lineage>
</organism>
<gene>
    <name evidence="12" type="ORF">HHUSO_G29644</name>
</gene>
<evidence type="ECO:0000256" key="11">
    <source>
        <dbReference type="SAM" id="MobiDB-lite"/>
    </source>
</evidence>
<comment type="caution">
    <text evidence="12">The sequence shown here is derived from an EMBL/GenBank/DDBJ whole genome shotgun (WGS) entry which is preliminary data.</text>
</comment>
<evidence type="ECO:0000313" key="13">
    <source>
        <dbReference type="Proteomes" id="UP001369086"/>
    </source>
</evidence>
<evidence type="ECO:0000256" key="3">
    <source>
        <dbReference type="ARBA" id="ARBA00022448"/>
    </source>
</evidence>
<keyword evidence="8" id="KW-1071">Ligand-gated ion channel</keyword>
<name>A0ABR0YF62_HUSHU</name>
<dbReference type="Proteomes" id="UP001369086">
    <property type="component" value="Unassembled WGS sequence"/>
</dbReference>
<evidence type="ECO:0000256" key="5">
    <source>
        <dbReference type="ARBA" id="ARBA00022989"/>
    </source>
</evidence>
<dbReference type="Gene3D" id="2.60.490.10">
    <property type="entry name" value="atp-gated p2x4 ion channel domain"/>
    <property type="match status" value="1"/>
</dbReference>
<keyword evidence="3 10" id="KW-0813">Transport</keyword>
<evidence type="ECO:0000313" key="12">
    <source>
        <dbReference type="EMBL" id="KAK6471297.1"/>
    </source>
</evidence>
<keyword evidence="10" id="KW-0675">Receptor</keyword>
<dbReference type="InterPro" id="IPR003044">
    <property type="entry name" value="P2X1_purnocptor"/>
</dbReference>
<dbReference type="EMBL" id="JAHFZB010000032">
    <property type="protein sequence ID" value="KAK6471297.1"/>
    <property type="molecule type" value="Genomic_DNA"/>
</dbReference>
<reference evidence="12 13" key="1">
    <citation type="submission" date="2021-05" db="EMBL/GenBank/DDBJ databases">
        <authorList>
            <person name="Zahm M."/>
            <person name="Klopp C."/>
            <person name="Cabau C."/>
            <person name="Kuhl H."/>
            <person name="Suciu R."/>
            <person name="Ciorpac M."/>
            <person name="Holostenco D."/>
            <person name="Gessner J."/>
            <person name="Wuertz S."/>
            <person name="Hohne C."/>
            <person name="Stock M."/>
            <person name="Gislard M."/>
            <person name="Lluch J."/>
            <person name="Milhes M."/>
            <person name="Lampietro C."/>
            <person name="Lopez Roques C."/>
            <person name="Donnadieu C."/>
            <person name="Du K."/>
            <person name="Schartl M."/>
            <person name="Guiguen Y."/>
        </authorList>
    </citation>
    <scope>NUCLEOTIDE SEQUENCE [LARGE SCALE GENOMIC DNA]</scope>
    <source>
        <strain evidence="12">Hh-F2</strain>
        <tissue evidence="12">Blood</tissue>
    </source>
</reference>
<dbReference type="NCBIfam" id="TIGR00863">
    <property type="entry name" value="P2X"/>
    <property type="match status" value="1"/>
</dbReference>